<keyword evidence="1" id="KW-0433">Leucine-rich repeat</keyword>
<keyword evidence="2" id="KW-0677">Repeat</keyword>
<dbReference type="PANTHER" id="PTHR46652:SF3">
    <property type="entry name" value="LEUCINE-RICH REPEAT-CONTAINING PROTEIN 9"/>
    <property type="match status" value="1"/>
</dbReference>
<dbReference type="InterPro" id="IPR050836">
    <property type="entry name" value="SDS22/Internalin_LRR"/>
</dbReference>
<keyword evidence="6" id="KW-1185">Reference proteome</keyword>
<dbReference type="PANTHER" id="PTHR46652">
    <property type="entry name" value="LEUCINE-RICH REPEAT AND IQ DOMAIN-CONTAINING PROTEIN 1-RELATED"/>
    <property type="match status" value="1"/>
</dbReference>
<feature type="domain" description="GH29D-like beta-sandwich" evidence="4">
    <location>
        <begin position="236"/>
        <end position="300"/>
    </location>
</feature>
<dbReference type="Pfam" id="PF08757">
    <property type="entry name" value="CotH"/>
    <property type="match status" value="1"/>
</dbReference>
<evidence type="ECO:0000256" key="3">
    <source>
        <dbReference type="SAM" id="Phobius"/>
    </source>
</evidence>
<name>W4Q8Y6_9BACI</name>
<dbReference type="InterPro" id="IPR025875">
    <property type="entry name" value="Leu-rich_rpt_4"/>
</dbReference>
<protein>
    <recommendedName>
        <fullName evidence="4">GH29D-like beta-sandwich domain-containing protein</fullName>
    </recommendedName>
</protein>
<organism evidence="5 6">
    <name type="scientific">Halalkalibacter wakoensis JCM 9140</name>
    <dbReference type="NCBI Taxonomy" id="1236970"/>
    <lineage>
        <taxon>Bacteria</taxon>
        <taxon>Bacillati</taxon>
        <taxon>Bacillota</taxon>
        <taxon>Bacilli</taxon>
        <taxon>Bacillales</taxon>
        <taxon>Bacillaceae</taxon>
        <taxon>Halalkalibacter</taxon>
    </lineage>
</organism>
<evidence type="ECO:0000256" key="1">
    <source>
        <dbReference type="ARBA" id="ARBA00022614"/>
    </source>
</evidence>
<keyword evidence="3" id="KW-0812">Transmembrane</keyword>
<dbReference type="SMART" id="SM00365">
    <property type="entry name" value="LRR_SD22"/>
    <property type="match status" value="5"/>
</dbReference>
<dbReference type="Gene3D" id="3.80.10.10">
    <property type="entry name" value="Ribonuclease Inhibitor"/>
    <property type="match status" value="1"/>
</dbReference>
<accession>W4Q8Y6</accession>
<dbReference type="PROSITE" id="PS51450">
    <property type="entry name" value="LRR"/>
    <property type="match status" value="3"/>
</dbReference>
<dbReference type="InterPro" id="IPR059177">
    <property type="entry name" value="GH29D-like_dom"/>
</dbReference>
<evidence type="ECO:0000259" key="4">
    <source>
        <dbReference type="Pfam" id="PF13290"/>
    </source>
</evidence>
<evidence type="ECO:0000313" key="6">
    <source>
        <dbReference type="Proteomes" id="UP000018890"/>
    </source>
</evidence>
<gene>
    <name evidence="5" type="ORF">JCM9140_4641</name>
</gene>
<evidence type="ECO:0000313" key="5">
    <source>
        <dbReference type="EMBL" id="GAE28417.1"/>
    </source>
</evidence>
<proteinExistence type="predicted"/>
<feature type="transmembrane region" description="Helical" evidence="3">
    <location>
        <begin position="9"/>
        <end position="27"/>
    </location>
</feature>
<evidence type="ECO:0000256" key="2">
    <source>
        <dbReference type="ARBA" id="ARBA00022737"/>
    </source>
</evidence>
<dbReference type="InterPro" id="IPR014867">
    <property type="entry name" value="Spore_coat_CotH_CotH2/3/7"/>
</dbReference>
<keyword evidence="3" id="KW-0472">Membrane</keyword>
<comment type="caution">
    <text evidence="5">The sequence shown here is derived from an EMBL/GenBank/DDBJ whole genome shotgun (WGS) entry which is preliminary data.</text>
</comment>
<dbReference type="Proteomes" id="UP000018890">
    <property type="component" value="Unassembled WGS sequence"/>
</dbReference>
<dbReference type="EMBL" id="BAUT01000104">
    <property type="protein sequence ID" value="GAE28417.1"/>
    <property type="molecule type" value="Genomic_DNA"/>
</dbReference>
<dbReference type="RefSeq" id="WP_052002446.1">
    <property type="nucleotide sequence ID" value="NZ_BAUT01000104.1"/>
</dbReference>
<dbReference type="InterPro" id="IPR001611">
    <property type="entry name" value="Leu-rich_rpt"/>
</dbReference>
<sequence length="850" mass="97065">MKQQLFKNLLWLIPIIALVWGFGFLFADDQKLVFEDPAFEQAIRTELQLEDGDIRKDMLNRVEQLSIPNNGIRSIEGIQAFESLVSLDASGNQITDLQPLARMNRIESLQVRDNQVENLEALSSLRALTSLDVRGNNVATLEPIEELTNLQSLNIRENNIESLQPLQNMTVLRDLNARYNNIDSVGVLTQLSELRERLYLEGNPIQDWIVLSDLYDQIKDKDFARPEHQLVFSDEGGLYEQAIDVAISTLGEAEGVIRYTTDGSEPDESSDIYSAPLHLEENTVVRARFYAEGIEQSAQVTHSYLIGVDTTLPIVSISTAPANLYDREIGIYVPGIYYNPEAPNPEHTGNFAQSGTEWERPIHLEFFEENGERVLSQGAGIRMHGGASRTVPRKSFRLYARSDYGENRFRYPFFEEDTREEYNRLLLRNSGNDWNNTLFRDAMLQELIRDFDVETQLYRPSTLFVNGEYWGIYNLRERFDNHYYEIKHGVDPQNLDFLENDAVIREGTNDDYLALLAYMEENGAASAEAYEFISSQVDMNNFIDYQIAQIFVRNTDWPGNNIRYWRERPDGKWRWSVFDLDFGFDLPAAAGTVAHDTFAFATARGGTSWPNPDWSTFMLRTLLENETFSETFLTRFAHYLNTNFEADHVIQTIDEMAAVIAPEMEQHIERWEAPESIEDWEQEVETMRQFAQMRPHIVQGQLMHHFDVRGLGDLTIDSVHQDIDWTIAGRTANELASGWTGAYFTDAPIDFSFAIDEPIDIESSDLDVAAISEEGELLLLEEGTASVRFSSPEHGTLLELSVTVTHMDQEEVILETGQTISLTSEEAVHWETSDAEIVSVEQNGTIKLTM</sequence>
<dbReference type="SUPFAM" id="SSF52058">
    <property type="entry name" value="L domain-like"/>
    <property type="match status" value="1"/>
</dbReference>
<dbReference type="STRING" id="1236970.JCM9140_4641"/>
<dbReference type="Pfam" id="PF12799">
    <property type="entry name" value="LRR_4"/>
    <property type="match status" value="1"/>
</dbReference>
<dbReference type="InterPro" id="IPR032675">
    <property type="entry name" value="LRR_dom_sf"/>
</dbReference>
<dbReference type="AlphaFoldDB" id="W4Q8Y6"/>
<dbReference type="Pfam" id="PF13290">
    <property type="entry name" value="CHB_HEX_C_1"/>
    <property type="match status" value="1"/>
</dbReference>
<dbReference type="OrthoDB" id="9806464at2"/>
<keyword evidence="3" id="KW-1133">Transmembrane helix</keyword>
<reference evidence="5" key="1">
    <citation type="journal article" date="2014" name="Genome Announc.">
        <title>Draft Genome Sequences of Three Alkaliphilic Bacillus Strains, Bacillus wakoensis JCM 9140T, Bacillus akibai JCM 9157T, and Bacillus hemicellulosilyticus JCM 9152T.</title>
        <authorList>
            <person name="Yuki M."/>
            <person name="Oshima K."/>
            <person name="Suda W."/>
            <person name="Oshida Y."/>
            <person name="Kitamura K."/>
            <person name="Iida T."/>
            <person name="Hattori M."/>
            <person name="Ohkuma M."/>
        </authorList>
    </citation>
    <scope>NUCLEOTIDE SEQUENCE [LARGE SCALE GENOMIC DNA]</scope>
    <source>
        <strain evidence="5">JCM 9140</strain>
    </source>
</reference>